<organism evidence="2 3">
    <name type="scientific">Streptomyces rubrolavendulae</name>
    <dbReference type="NCBI Taxonomy" id="285473"/>
    <lineage>
        <taxon>Bacteria</taxon>
        <taxon>Bacillati</taxon>
        <taxon>Actinomycetota</taxon>
        <taxon>Actinomycetes</taxon>
        <taxon>Kitasatosporales</taxon>
        <taxon>Streptomycetaceae</taxon>
        <taxon>Streptomyces</taxon>
    </lineage>
</organism>
<sequence length="99" mass="10237">MAIAPNEGAALLALGRRPGRPTGSQVSRPARRAGPRHGGEAGPAVFFRTVRERYQAIAPCRSRKAPVGPSLPMVASATIASVPSVTVCGPLWPLKSVAV</sequence>
<evidence type="ECO:0000313" key="3">
    <source>
        <dbReference type="Proteomes" id="UP000095349"/>
    </source>
</evidence>
<evidence type="ECO:0000256" key="1">
    <source>
        <dbReference type="SAM" id="MobiDB-lite"/>
    </source>
</evidence>
<evidence type="ECO:0000313" key="2">
    <source>
        <dbReference type="EMBL" id="AOT60776.1"/>
    </source>
</evidence>
<gene>
    <name evidence="2" type="ORF">A4G23_03651</name>
</gene>
<name>A0A1D8G5P4_9ACTN</name>
<protein>
    <submittedName>
        <fullName evidence="2">Uncharacterized protein</fullName>
    </submittedName>
</protein>
<dbReference type="KEGG" id="srn:A4G23_03651"/>
<feature type="region of interest" description="Disordered" evidence="1">
    <location>
        <begin position="12"/>
        <end position="42"/>
    </location>
</feature>
<proteinExistence type="predicted"/>
<dbReference type="AlphaFoldDB" id="A0A1D8G5P4"/>
<keyword evidence="3" id="KW-1185">Reference proteome</keyword>
<reference evidence="2 3" key="1">
    <citation type="submission" date="2016-09" db="EMBL/GenBank/DDBJ databases">
        <title>Streptomyces rubrolavendulae MJM4426 Genome sequencing and assembly.</title>
        <authorList>
            <person name="Kim J.-G."/>
        </authorList>
    </citation>
    <scope>NUCLEOTIDE SEQUENCE [LARGE SCALE GENOMIC DNA]</scope>
    <source>
        <strain evidence="2 3">MJM4426</strain>
    </source>
</reference>
<dbReference type="EMBL" id="CP017316">
    <property type="protein sequence ID" value="AOT60776.1"/>
    <property type="molecule type" value="Genomic_DNA"/>
</dbReference>
<accession>A0A1D8G5P4</accession>
<dbReference type="Proteomes" id="UP000095349">
    <property type="component" value="Chromosome"/>
</dbReference>